<dbReference type="PROSITE" id="PS50082">
    <property type="entry name" value="WD_REPEATS_2"/>
    <property type="match status" value="3"/>
</dbReference>
<dbReference type="VEuPathDB" id="AmoebaDB:NfTy_093700"/>
<dbReference type="InterPro" id="IPR036322">
    <property type="entry name" value="WD40_repeat_dom_sf"/>
</dbReference>
<dbReference type="Pfam" id="PF00400">
    <property type="entry name" value="WD40"/>
    <property type="match status" value="2"/>
</dbReference>
<dbReference type="PANTHER" id="PTHR47822">
    <property type="entry name" value="CARBOHYDRATE BINDING DOMAIN CONTAINING PROTEIN"/>
    <property type="match status" value="1"/>
</dbReference>
<dbReference type="OMA" id="KVKLWHV"/>
<feature type="repeat" description="WD" evidence="1">
    <location>
        <begin position="60"/>
        <end position="101"/>
    </location>
</feature>
<feature type="repeat" description="WD" evidence="1">
    <location>
        <begin position="205"/>
        <end position="238"/>
    </location>
</feature>
<dbReference type="InterPro" id="IPR001680">
    <property type="entry name" value="WD40_rpt"/>
</dbReference>
<dbReference type="PROSITE" id="PS50294">
    <property type="entry name" value="WD_REPEATS_REGION"/>
    <property type="match status" value="1"/>
</dbReference>
<sequence>MKSSTSHSLNTSSLSSMSSASSIDSLETPSSSSSARHSHRNLSSISESIGLSFTVSKNKFLTNDSEVFCLKFSPDSKYLAAGCSDGLVRVYTVSDGKNLYSLNTAKKQQLSLPVTSIKFKPHFGYGSSQNILLVSGSKGVVQHWHVTSEKMLNEIVEQDNQVYVVDYRKDGSYFATAGKDSTVRLYDEETNICVTQMRGGNGVTTAGHTNRIFSLKFHPNDDNIIITGGWDNTVQIWDKRMDYAARRIFGPHICGDAIDVDINNTLLTGSWRSEEQLQLWDFGSGKLIENINIPHSGGQHTLNAYCAQFGDSSGSLIGVGGSGTNEALILSRGSGKVVGAIRELERAVFCLSFSSSQNHCAVGTGSGSIFLLHK</sequence>
<reference evidence="4 5" key="1">
    <citation type="journal article" date="2019" name="Sci. Rep.">
        <title>Nanopore sequencing improves the draft genome of the human pathogenic amoeba Naegleria fowleri.</title>
        <authorList>
            <person name="Liechti N."/>
            <person name="Schurch N."/>
            <person name="Bruggmann R."/>
            <person name="Wittwer M."/>
        </authorList>
    </citation>
    <scope>NUCLEOTIDE SEQUENCE [LARGE SCALE GENOMIC DNA]</scope>
    <source>
        <strain evidence="4 5">ATCC 30894</strain>
    </source>
</reference>
<feature type="domain" description="Anaphase-promoting complex subunit 4-like WD40" evidence="3">
    <location>
        <begin position="62"/>
        <end position="119"/>
    </location>
</feature>
<dbReference type="Proteomes" id="UP000444721">
    <property type="component" value="Unassembled WGS sequence"/>
</dbReference>
<dbReference type="RefSeq" id="XP_044557891.1">
    <property type="nucleotide sequence ID" value="XM_044712232.1"/>
</dbReference>
<dbReference type="SUPFAM" id="SSF50978">
    <property type="entry name" value="WD40 repeat-like"/>
    <property type="match status" value="1"/>
</dbReference>
<dbReference type="PANTHER" id="PTHR47822:SF2">
    <property type="entry name" value="F-BOX AND WD-40 DOMAIN PROTEIN 7"/>
    <property type="match status" value="1"/>
</dbReference>
<proteinExistence type="predicted"/>
<dbReference type="VEuPathDB" id="AmoebaDB:NF0033750"/>
<evidence type="ECO:0000259" key="3">
    <source>
        <dbReference type="Pfam" id="PF12894"/>
    </source>
</evidence>
<dbReference type="InterPro" id="IPR015943">
    <property type="entry name" value="WD40/YVTN_repeat-like_dom_sf"/>
</dbReference>
<dbReference type="EMBL" id="VFQX01000061">
    <property type="protein sequence ID" value="KAF0973178.1"/>
    <property type="molecule type" value="Genomic_DNA"/>
</dbReference>
<evidence type="ECO:0000256" key="2">
    <source>
        <dbReference type="SAM" id="MobiDB-lite"/>
    </source>
</evidence>
<feature type="repeat" description="WD" evidence="1">
    <location>
        <begin position="155"/>
        <end position="196"/>
    </location>
</feature>
<dbReference type="GeneID" id="68115603"/>
<name>A0A6A5BGP4_NAEFO</name>
<dbReference type="OrthoDB" id="10251741at2759"/>
<organism evidence="4 5">
    <name type="scientific">Naegleria fowleri</name>
    <name type="common">Brain eating amoeba</name>
    <dbReference type="NCBI Taxonomy" id="5763"/>
    <lineage>
        <taxon>Eukaryota</taxon>
        <taxon>Discoba</taxon>
        <taxon>Heterolobosea</taxon>
        <taxon>Tetramitia</taxon>
        <taxon>Eutetramitia</taxon>
        <taxon>Vahlkampfiidae</taxon>
        <taxon>Naegleria</taxon>
    </lineage>
</organism>
<dbReference type="Pfam" id="PF12894">
    <property type="entry name" value="ANAPC4_WD40"/>
    <property type="match status" value="1"/>
</dbReference>
<evidence type="ECO:0000256" key="1">
    <source>
        <dbReference type="PROSITE-ProRule" id="PRU00221"/>
    </source>
</evidence>
<feature type="compositionally biased region" description="Low complexity" evidence="2">
    <location>
        <begin position="1"/>
        <end position="35"/>
    </location>
</feature>
<protein>
    <recommendedName>
        <fullName evidence="3">Anaphase-promoting complex subunit 4-like WD40 domain-containing protein</fullName>
    </recommendedName>
</protein>
<dbReference type="SMART" id="SM00320">
    <property type="entry name" value="WD40"/>
    <property type="match status" value="5"/>
</dbReference>
<dbReference type="AlphaFoldDB" id="A0A6A5BGP4"/>
<evidence type="ECO:0000313" key="4">
    <source>
        <dbReference type="EMBL" id="KAF0973178.1"/>
    </source>
</evidence>
<accession>A0A6A5BGP4</accession>
<dbReference type="VEuPathDB" id="AmoebaDB:FDP41_008385"/>
<evidence type="ECO:0000313" key="5">
    <source>
        <dbReference type="Proteomes" id="UP000444721"/>
    </source>
</evidence>
<dbReference type="InterPro" id="IPR024977">
    <property type="entry name" value="Apc4-like_WD40_dom"/>
</dbReference>
<feature type="region of interest" description="Disordered" evidence="2">
    <location>
        <begin position="1"/>
        <end position="39"/>
    </location>
</feature>
<keyword evidence="1" id="KW-0853">WD repeat</keyword>
<dbReference type="Gene3D" id="2.130.10.10">
    <property type="entry name" value="YVTN repeat-like/Quinoprotein amine dehydrogenase"/>
    <property type="match status" value="2"/>
</dbReference>
<keyword evidence="5" id="KW-1185">Reference proteome</keyword>
<comment type="caution">
    <text evidence="4">The sequence shown here is derived from an EMBL/GenBank/DDBJ whole genome shotgun (WGS) entry which is preliminary data.</text>
</comment>
<gene>
    <name evidence="4" type="ORF">FDP41_008385</name>
</gene>